<dbReference type="EMBL" id="JAAOMP010000070">
    <property type="protein sequence ID" value="MBU2759725.1"/>
    <property type="molecule type" value="Genomic_DNA"/>
</dbReference>
<evidence type="ECO:0000313" key="2">
    <source>
        <dbReference type="Proteomes" id="UP000755654"/>
    </source>
</evidence>
<comment type="caution">
    <text evidence="1">The sequence shown here is derived from an EMBL/GenBank/DDBJ whole genome shotgun (WGS) entry which is preliminary data.</text>
</comment>
<name>A0ABS5ZXH0_9PROT</name>
<feature type="non-terminal residue" evidence="1">
    <location>
        <position position="1"/>
    </location>
</feature>
<organism evidence="1 2">
    <name type="scientific">Acidithiobacillus sulfurivorans</name>
    <dbReference type="NCBI Taxonomy" id="1958756"/>
    <lineage>
        <taxon>Bacteria</taxon>
        <taxon>Pseudomonadati</taxon>
        <taxon>Pseudomonadota</taxon>
        <taxon>Acidithiobacillia</taxon>
        <taxon>Acidithiobacillales</taxon>
        <taxon>Acidithiobacillaceae</taxon>
        <taxon>Acidithiobacillus</taxon>
    </lineage>
</organism>
<gene>
    <name evidence="1" type="ORF">HAP95_06110</name>
</gene>
<reference evidence="1 2" key="1">
    <citation type="journal article" date="2021" name="ISME J.">
        <title>Genomic evolution of the class Acidithiobacillia: deep-branching Proteobacteria living in extreme acidic conditions.</title>
        <authorList>
            <person name="Moya-Beltran A."/>
            <person name="Beard S."/>
            <person name="Rojas-Villalobos C."/>
            <person name="Issotta F."/>
            <person name="Gallardo Y."/>
            <person name="Ulloa R."/>
            <person name="Giaveno A."/>
            <person name="Degli Esposti M."/>
            <person name="Johnson D.B."/>
            <person name="Quatrini R."/>
        </authorList>
    </citation>
    <scope>NUCLEOTIDE SEQUENCE [LARGE SCALE GENOMIC DNA]</scope>
    <source>
        <strain evidence="1 2">RW2</strain>
    </source>
</reference>
<sequence length="47" mass="5206">QAWALRRGAFLRSFDGTMYFLLSPILGDYSAPLKISGYNAAQLPVTQ</sequence>
<accession>A0ABS5ZXH0</accession>
<keyword evidence="2" id="KW-1185">Reference proteome</keyword>
<protein>
    <submittedName>
        <fullName evidence="1">Uncharacterized protein</fullName>
    </submittedName>
</protein>
<dbReference type="Proteomes" id="UP000755654">
    <property type="component" value="Unassembled WGS sequence"/>
</dbReference>
<proteinExistence type="predicted"/>
<evidence type="ECO:0000313" key="1">
    <source>
        <dbReference type="EMBL" id="MBU2759725.1"/>
    </source>
</evidence>